<comment type="catalytic activity">
    <reaction evidence="10">
        <text>[GlcNAc-(1-&gt;4)-Mur2Ac(oyl-L-Ala-gamma-D-Glu-L-Lys-D-Ala-D-Ala)](n)-di-trans,octa-cis-undecaprenyl diphosphate + beta-D-GlcNAc-(1-&gt;4)-Mur2Ac(oyl-L-Ala-gamma-D-Glu-L-Lys-D-Ala-D-Ala)-di-trans,octa-cis-undecaprenyl diphosphate = [GlcNAc-(1-&gt;4)-Mur2Ac(oyl-L-Ala-gamma-D-Glu-L-Lys-D-Ala-D-Ala)](n+1)-di-trans,octa-cis-undecaprenyl diphosphate + di-trans,octa-cis-undecaprenyl diphosphate + H(+)</text>
        <dbReference type="Rhea" id="RHEA:23708"/>
        <dbReference type="Rhea" id="RHEA-COMP:9602"/>
        <dbReference type="Rhea" id="RHEA-COMP:9603"/>
        <dbReference type="ChEBI" id="CHEBI:15378"/>
        <dbReference type="ChEBI" id="CHEBI:58405"/>
        <dbReference type="ChEBI" id="CHEBI:60033"/>
        <dbReference type="ChEBI" id="CHEBI:78435"/>
        <dbReference type="EC" id="2.4.99.28"/>
    </reaction>
</comment>
<accession>A0A9D2SWW3</accession>
<evidence type="ECO:0000256" key="7">
    <source>
        <dbReference type="ARBA" id="ARBA00023136"/>
    </source>
</evidence>
<keyword evidence="6" id="KW-0573">Peptidoglycan synthesis</keyword>
<evidence type="ECO:0000256" key="10">
    <source>
        <dbReference type="ARBA" id="ARBA00049902"/>
    </source>
</evidence>
<dbReference type="EMBL" id="DWWM01000042">
    <property type="protein sequence ID" value="HJC36840.1"/>
    <property type="molecule type" value="Genomic_DNA"/>
</dbReference>
<keyword evidence="3" id="KW-0328">Glycosyltransferase</keyword>
<reference evidence="12" key="2">
    <citation type="submission" date="2021-04" db="EMBL/GenBank/DDBJ databases">
        <authorList>
            <person name="Gilroy R."/>
        </authorList>
    </citation>
    <scope>NUCLEOTIDE SEQUENCE</scope>
    <source>
        <strain evidence="12">CHK187-11901</strain>
    </source>
</reference>
<dbReference type="GO" id="GO:0005886">
    <property type="term" value="C:plasma membrane"/>
    <property type="evidence" value="ECO:0007669"/>
    <property type="project" value="UniProtKB-SubCell"/>
</dbReference>
<dbReference type="GO" id="GO:0008360">
    <property type="term" value="P:regulation of cell shape"/>
    <property type="evidence" value="ECO:0007669"/>
    <property type="project" value="UniProtKB-KW"/>
</dbReference>
<dbReference type="InterPro" id="IPR050396">
    <property type="entry name" value="Glycosyltr_51/Transpeptidase"/>
</dbReference>
<evidence type="ECO:0000256" key="9">
    <source>
        <dbReference type="ARBA" id="ARBA00044770"/>
    </source>
</evidence>
<dbReference type="Gene3D" id="1.10.3810.10">
    <property type="entry name" value="Biosynthetic peptidoglycan transglycosylase-like"/>
    <property type="match status" value="1"/>
</dbReference>
<keyword evidence="7" id="KW-0472">Membrane</keyword>
<name>A0A9D2SWW3_9FIRM</name>
<dbReference type="Pfam" id="PF00912">
    <property type="entry name" value="Transgly"/>
    <property type="match status" value="1"/>
</dbReference>
<feature type="domain" description="Glycosyl transferase family 51" evidence="11">
    <location>
        <begin position="42"/>
        <end position="215"/>
    </location>
</feature>
<evidence type="ECO:0000313" key="13">
    <source>
        <dbReference type="Proteomes" id="UP000823896"/>
    </source>
</evidence>
<dbReference type="GO" id="GO:0030288">
    <property type="term" value="C:outer membrane-bounded periplasmic space"/>
    <property type="evidence" value="ECO:0007669"/>
    <property type="project" value="TreeGrafter"/>
</dbReference>
<gene>
    <name evidence="12" type="ORF">H9702_06880</name>
</gene>
<protein>
    <recommendedName>
        <fullName evidence="9">peptidoglycan glycosyltransferase</fullName>
        <ecNumber evidence="9">2.4.99.28</ecNumber>
    </recommendedName>
</protein>
<comment type="subcellular location">
    <subcellularLocation>
        <location evidence="1">Cell membrane</location>
    </subcellularLocation>
</comment>
<proteinExistence type="predicted"/>
<keyword evidence="5" id="KW-0133">Cell shape</keyword>
<evidence type="ECO:0000256" key="2">
    <source>
        <dbReference type="ARBA" id="ARBA00022475"/>
    </source>
</evidence>
<dbReference type="PANTHER" id="PTHR32282">
    <property type="entry name" value="BINDING PROTEIN TRANSPEPTIDASE, PUTATIVE-RELATED"/>
    <property type="match status" value="1"/>
</dbReference>
<evidence type="ECO:0000259" key="11">
    <source>
        <dbReference type="Pfam" id="PF00912"/>
    </source>
</evidence>
<keyword evidence="4" id="KW-0808">Transferase</keyword>
<dbReference type="AlphaFoldDB" id="A0A9D2SWW3"/>
<dbReference type="Proteomes" id="UP000823896">
    <property type="component" value="Unassembled WGS sequence"/>
</dbReference>
<dbReference type="EC" id="2.4.99.28" evidence="9"/>
<evidence type="ECO:0000256" key="6">
    <source>
        <dbReference type="ARBA" id="ARBA00022984"/>
    </source>
</evidence>
<keyword evidence="8" id="KW-0961">Cell wall biogenesis/degradation</keyword>
<evidence type="ECO:0000256" key="1">
    <source>
        <dbReference type="ARBA" id="ARBA00004236"/>
    </source>
</evidence>
<organism evidence="12 13">
    <name type="scientific">Candidatus Merdibacter merdavium</name>
    <dbReference type="NCBI Taxonomy" id="2838692"/>
    <lineage>
        <taxon>Bacteria</taxon>
        <taxon>Bacillati</taxon>
        <taxon>Bacillota</taxon>
        <taxon>Erysipelotrichia</taxon>
        <taxon>Erysipelotrichales</taxon>
        <taxon>Erysipelotrichaceae</taxon>
        <taxon>Merdibacter</taxon>
    </lineage>
</organism>
<dbReference type="InterPro" id="IPR001264">
    <property type="entry name" value="Glyco_trans_51"/>
</dbReference>
<dbReference type="GO" id="GO:0009252">
    <property type="term" value="P:peptidoglycan biosynthetic process"/>
    <property type="evidence" value="ECO:0007669"/>
    <property type="project" value="UniProtKB-KW"/>
</dbReference>
<evidence type="ECO:0000313" key="12">
    <source>
        <dbReference type="EMBL" id="HJC36840.1"/>
    </source>
</evidence>
<dbReference type="InterPro" id="IPR023346">
    <property type="entry name" value="Lysozyme-like_dom_sf"/>
</dbReference>
<dbReference type="PANTHER" id="PTHR32282:SF11">
    <property type="entry name" value="PENICILLIN-BINDING PROTEIN 1B"/>
    <property type="match status" value="1"/>
</dbReference>
<dbReference type="InterPro" id="IPR036950">
    <property type="entry name" value="PBP_transglycosylase"/>
</dbReference>
<evidence type="ECO:0000256" key="4">
    <source>
        <dbReference type="ARBA" id="ARBA00022679"/>
    </source>
</evidence>
<reference evidence="12" key="1">
    <citation type="journal article" date="2021" name="PeerJ">
        <title>Extensive microbial diversity within the chicken gut microbiome revealed by metagenomics and culture.</title>
        <authorList>
            <person name="Gilroy R."/>
            <person name="Ravi A."/>
            <person name="Getino M."/>
            <person name="Pursley I."/>
            <person name="Horton D.L."/>
            <person name="Alikhan N.F."/>
            <person name="Baker D."/>
            <person name="Gharbi K."/>
            <person name="Hall N."/>
            <person name="Watson M."/>
            <person name="Adriaenssens E.M."/>
            <person name="Foster-Nyarko E."/>
            <person name="Jarju S."/>
            <person name="Secka A."/>
            <person name="Antonio M."/>
            <person name="Oren A."/>
            <person name="Chaudhuri R.R."/>
            <person name="La Ragione R."/>
            <person name="Hildebrand F."/>
            <person name="Pallen M.J."/>
        </authorList>
    </citation>
    <scope>NUCLEOTIDE SEQUENCE</scope>
    <source>
        <strain evidence="12">CHK187-11901</strain>
    </source>
</reference>
<evidence type="ECO:0000256" key="3">
    <source>
        <dbReference type="ARBA" id="ARBA00022676"/>
    </source>
</evidence>
<comment type="caution">
    <text evidence="12">The sequence shown here is derived from an EMBL/GenBank/DDBJ whole genome shotgun (WGS) entry which is preliminary data.</text>
</comment>
<evidence type="ECO:0000256" key="5">
    <source>
        <dbReference type="ARBA" id="ARBA00022960"/>
    </source>
</evidence>
<dbReference type="GO" id="GO:0071555">
    <property type="term" value="P:cell wall organization"/>
    <property type="evidence" value="ECO:0007669"/>
    <property type="project" value="UniProtKB-KW"/>
</dbReference>
<dbReference type="GO" id="GO:0008955">
    <property type="term" value="F:peptidoglycan glycosyltransferase activity"/>
    <property type="evidence" value="ECO:0007669"/>
    <property type="project" value="UniProtKB-EC"/>
</dbReference>
<dbReference type="SUPFAM" id="SSF53955">
    <property type="entry name" value="Lysozyme-like"/>
    <property type="match status" value="1"/>
</dbReference>
<sequence length="234" mass="25790">MKKVLKLLLVSVLLVIVTGSGLLIYRGHSEYEALVKEHPLEEMISQARSDSDYTKIEDISSYLLDATVSVEDKNFYSHGGVDLAGVGRAVLSNLLGIGEPSGGSTISQQLCKNLYALFYDNTLTRKITEAFLTYDLEGCCNKDEILELYVNVINYGDGHIGIREASIGYFGKEPSQLTLDEASLLAGIPQSPANFQLSDHMEEARAKQGIVLEAMVREDKITQQEMDAIIDLNH</sequence>
<keyword evidence="2" id="KW-1003">Cell membrane</keyword>
<evidence type="ECO:0000256" key="8">
    <source>
        <dbReference type="ARBA" id="ARBA00023316"/>
    </source>
</evidence>